<evidence type="ECO:0000256" key="1">
    <source>
        <dbReference type="SAM" id="MobiDB-lite"/>
    </source>
</evidence>
<proteinExistence type="predicted"/>
<evidence type="ECO:0000313" key="3">
    <source>
        <dbReference type="EMBL" id="ROT84954.1"/>
    </source>
</evidence>
<reference evidence="3 4" key="1">
    <citation type="submission" date="2018-04" db="EMBL/GenBank/DDBJ databases">
        <authorList>
            <person name="Zhang X."/>
            <person name="Yuan J."/>
            <person name="Li F."/>
            <person name="Xiang J."/>
        </authorList>
    </citation>
    <scope>NUCLEOTIDE SEQUENCE [LARGE SCALE GENOMIC DNA]</scope>
    <source>
        <tissue evidence="3">Muscle</tissue>
    </source>
</reference>
<dbReference type="EMBL" id="QCYY01000462">
    <property type="protein sequence ID" value="ROT84954.1"/>
    <property type="molecule type" value="Genomic_DNA"/>
</dbReference>
<feature type="compositionally biased region" description="Basic and acidic residues" evidence="1">
    <location>
        <begin position="27"/>
        <end position="41"/>
    </location>
</feature>
<keyword evidence="4" id="KW-1185">Reference proteome</keyword>
<reference evidence="3 4" key="2">
    <citation type="submission" date="2019-01" db="EMBL/GenBank/DDBJ databases">
        <title>The decoding of complex shrimp genome reveals the adaptation for benthos swimmer, frequently molting mechanism and breeding impact on genome.</title>
        <authorList>
            <person name="Sun Y."/>
            <person name="Gao Y."/>
            <person name="Yu Y."/>
        </authorList>
    </citation>
    <scope>NUCLEOTIDE SEQUENCE [LARGE SCALE GENOMIC DNA]</scope>
    <source>
        <tissue evidence="3">Muscle</tissue>
    </source>
</reference>
<accession>A0A423U8B0</accession>
<dbReference type="Proteomes" id="UP000283509">
    <property type="component" value="Unassembled WGS sequence"/>
</dbReference>
<feature type="compositionally biased region" description="Polar residues" evidence="1">
    <location>
        <begin position="93"/>
        <end position="110"/>
    </location>
</feature>
<comment type="caution">
    <text evidence="3">The sequence shown here is derived from an EMBL/GenBank/DDBJ whole genome shotgun (WGS) entry which is preliminary data.</text>
</comment>
<dbReference type="OrthoDB" id="6355298at2759"/>
<feature type="signal peptide" evidence="2">
    <location>
        <begin position="1"/>
        <end position="15"/>
    </location>
</feature>
<sequence>MKTAVLLLLVAAALADKPDSEMAILRSDQHHPNDDGAHSFDFETENGISFHVSGSQGATGGANSIGDWSQRQRPPPPPAASVRLSASRRNRPGSETTSPAQAESLAGSQI</sequence>
<keyword evidence="2" id="KW-0732">Signal</keyword>
<name>A0A423U8B0_PENVA</name>
<gene>
    <name evidence="3" type="ORF">C7M84_021743</name>
</gene>
<dbReference type="STRING" id="6689.A0A423U8B0"/>
<feature type="region of interest" description="Disordered" evidence="1">
    <location>
        <begin position="23"/>
        <end position="110"/>
    </location>
</feature>
<organism evidence="3 4">
    <name type="scientific">Penaeus vannamei</name>
    <name type="common">Whiteleg shrimp</name>
    <name type="synonym">Litopenaeus vannamei</name>
    <dbReference type="NCBI Taxonomy" id="6689"/>
    <lineage>
        <taxon>Eukaryota</taxon>
        <taxon>Metazoa</taxon>
        <taxon>Ecdysozoa</taxon>
        <taxon>Arthropoda</taxon>
        <taxon>Crustacea</taxon>
        <taxon>Multicrustacea</taxon>
        <taxon>Malacostraca</taxon>
        <taxon>Eumalacostraca</taxon>
        <taxon>Eucarida</taxon>
        <taxon>Decapoda</taxon>
        <taxon>Dendrobranchiata</taxon>
        <taxon>Penaeoidea</taxon>
        <taxon>Penaeidae</taxon>
        <taxon>Penaeus</taxon>
    </lineage>
</organism>
<evidence type="ECO:0000313" key="4">
    <source>
        <dbReference type="Proteomes" id="UP000283509"/>
    </source>
</evidence>
<evidence type="ECO:0000256" key="2">
    <source>
        <dbReference type="SAM" id="SignalP"/>
    </source>
</evidence>
<protein>
    <submittedName>
        <fullName evidence="3">Calcification associated soluble matrix protein 2</fullName>
    </submittedName>
</protein>
<feature type="chain" id="PRO_5019234893" evidence="2">
    <location>
        <begin position="16"/>
        <end position="110"/>
    </location>
</feature>
<dbReference type="AlphaFoldDB" id="A0A423U8B0"/>